<dbReference type="EMBL" id="FPHM01000135">
    <property type="protein sequence ID" value="SFV69414.1"/>
    <property type="molecule type" value="Genomic_DNA"/>
</dbReference>
<dbReference type="InterPro" id="IPR041611">
    <property type="entry name" value="SKICH"/>
</dbReference>
<dbReference type="AlphaFoldDB" id="A0A1W1CUD5"/>
<reference evidence="2" key="1">
    <citation type="submission" date="2016-10" db="EMBL/GenBank/DDBJ databases">
        <authorList>
            <person name="de Groot N.N."/>
        </authorList>
    </citation>
    <scope>NUCLEOTIDE SEQUENCE</scope>
</reference>
<accession>A0A1W1CUD5</accession>
<evidence type="ECO:0000259" key="1">
    <source>
        <dbReference type="Pfam" id="PF17751"/>
    </source>
</evidence>
<gene>
    <name evidence="2" type="ORF">MNB_SV-13-755</name>
</gene>
<evidence type="ECO:0000313" key="2">
    <source>
        <dbReference type="EMBL" id="SFV69414.1"/>
    </source>
</evidence>
<organism evidence="2">
    <name type="scientific">hydrothermal vent metagenome</name>
    <dbReference type="NCBI Taxonomy" id="652676"/>
    <lineage>
        <taxon>unclassified sequences</taxon>
        <taxon>metagenomes</taxon>
        <taxon>ecological metagenomes</taxon>
    </lineage>
</organism>
<sequence length="333" mass="39418">MIKKFRLILVFLTLFTYTHANEEIDISSTTLKNGAIILSIHLMNVGPKDWIAVYPKNSDTSWANVIDWRWVKRLPNQEGLNRNLYKGASRIKKPGEYRVLYFKNNSYTIYKSFDFTIKKIDSFVEKLWFDPIIPGNPIAQITVNGFTHGVTAPASDEWIGIYKKDDDNSWGNVIQWVWTKDLKFKRRSARYTNYLDMYLDTNKYEVGAEYEARYFLNNSFDTHKKIKFKFTIPNKLKGFYSSVANSIYVTLNEPNFSPNPKDWFGIYKVGDSNAWVNVVRWVWAKNLKARSNYRHYFDYQFKNIDLEEGKYEIRYFLNNSFTVNHKSDPFIIK</sequence>
<name>A0A1W1CUD5_9ZZZZ</name>
<dbReference type="Gene3D" id="2.60.40.2840">
    <property type="match status" value="1"/>
</dbReference>
<proteinExistence type="predicted"/>
<dbReference type="Pfam" id="PF17751">
    <property type="entry name" value="SKICH"/>
    <property type="match status" value="1"/>
</dbReference>
<feature type="domain" description="SKICH" evidence="1">
    <location>
        <begin position="253"/>
        <end position="330"/>
    </location>
</feature>
<protein>
    <recommendedName>
        <fullName evidence="1">SKICH domain-containing protein</fullName>
    </recommendedName>
</protein>